<organism evidence="2 3">
    <name type="scientific">Brassica carinata</name>
    <name type="common">Ethiopian mustard</name>
    <name type="synonym">Abyssinian cabbage</name>
    <dbReference type="NCBI Taxonomy" id="52824"/>
    <lineage>
        <taxon>Eukaryota</taxon>
        <taxon>Viridiplantae</taxon>
        <taxon>Streptophyta</taxon>
        <taxon>Embryophyta</taxon>
        <taxon>Tracheophyta</taxon>
        <taxon>Spermatophyta</taxon>
        <taxon>Magnoliopsida</taxon>
        <taxon>eudicotyledons</taxon>
        <taxon>Gunneridae</taxon>
        <taxon>Pentapetalae</taxon>
        <taxon>rosids</taxon>
        <taxon>malvids</taxon>
        <taxon>Brassicales</taxon>
        <taxon>Brassicaceae</taxon>
        <taxon>Brassiceae</taxon>
        <taxon>Brassica</taxon>
    </lineage>
</organism>
<sequence length="106" mass="11426">MKTWRKKTRTTTTNNNEMEDADNSKELHQNGGATPDPGSGINEVMKDSGTRISNFPSVGSRLVIRPHASVTAVVAAERDFLIGESNGEGSLPSLENISLWTIVGID</sequence>
<evidence type="ECO:0000256" key="1">
    <source>
        <dbReference type="SAM" id="MobiDB-lite"/>
    </source>
</evidence>
<name>A0A8X7V5W9_BRACI</name>
<feature type="region of interest" description="Disordered" evidence="1">
    <location>
        <begin position="1"/>
        <end position="43"/>
    </location>
</feature>
<comment type="caution">
    <text evidence="2">The sequence shown here is derived from an EMBL/GenBank/DDBJ whole genome shotgun (WGS) entry which is preliminary data.</text>
</comment>
<accession>A0A8X7V5W9</accession>
<dbReference type="Proteomes" id="UP000886595">
    <property type="component" value="Unassembled WGS sequence"/>
</dbReference>
<evidence type="ECO:0000313" key="3">
    <source>
        <dbReference type="Proteomes" id="UP000886595"/>
    </source>
</evidence>
<proteinExistence type="predicted"/>
<keyword evidence="3" id="KW-1185">Reference proteome</keyword>
<evidence type="ECO:0000313" key="2">
    <source>
        <dbReference type="EMBL" id="KAG2303479.1"/>
    </source>
</evidence>
<dbReference type="AlphaFoldDB" id="A0A8X7V5W9"/>
<reference evidence="2 3" key="1">
    <citation type="submission" date="2020-02" db="EMBL/GenBank/DDBJ databases">
        <authorList>
            <person name="Ma Q."/>
            <person name="Huang Y."/>
            <person name="Song X."/>
            <person name="Pei D."/>
        </authorList>
    </citation>
    <scope>NUCLEOTIDE SEQUENCE [LARGE SCALE GENOMIC DNA]</scope>
    <source>
        <strain evidence="2">Sxm20200214</strain>
        <tissue evidence="2">Leaf</tissue>
    </source>
</reference>
<protein>
    <submittedName>
        <fullName evidence="2">Uncharacterized protein</fullName>
    </submittedName>
</protein>
<dbReference type="EMBL" id="JAAMPC010000007">
    <property type="protein sequence ID" value="KAG2303479.1"/>
    <property type="molecule type" value="Genomic_DNA"/>
</dbReference>
<gene>
    <name evidence="2" type="ORF">Bca52824_032130</name>
</gene>